<dbReference type="RefSeq" id="WP_143916779.1">
    <property type="nucleotide sequence ID" value="NZ_CANMIK010000025.1"/>
</dbReference>
<keyword evidence="2" id="KW-1185">Reference proteome</keyword>
<dbReference type="Proteomes" id="UP000318833">
    <property type="component" value="Unassembled WGS sequence"/>
</dbReference>
<evidence type="ECO:0000313" key="1">
    <source>
        <dbReference type="EMBL" id="TSE08210.1"/>
    </source>
</evidence>
<dbReference type="EMBL" id="VLNR01000025">
    <property type="protein sequence ID" value="TSE08210.1"/>
    <property type="molecule type" value="Genomic_DNA"/>
</dbReference>
<reference evidence="1 2" key="1">
    <citation type="submission" date="2019-07" db="EMBL/GenBank/DDBJ databases">
        <title>The draft genome sequence of Aquimarina algiphila M91.</title>
        <authorList>
            <person name="Meng X."/>
        </authorList>
    </citation>
    <scope>NUCLEOTIDE SEQUENCE [LARGE SCALE GENOMIC DNA]</scope>
    <source>
        <strain evidence="1 2">M91</strain>
    </source>
</reference>
<organism evidence="1 2">
    <name type="scientific">Aquimarina algiphila</name>
    <dbReference type="NCBI Taxonomy" id="2047982"/>
    <lineage>
        <taxon>Bacteria</taxon>
        <taxon>Pseudomonadati</taxon>
        <taxon>Bacteroidota</taxon>
        <taxon>Flavobacteriia</taxon>
        <taxon>Flavobacteriales</taxon>
        <taxon>Flavobacteriaceae</taxon>
        <taxon>Aquimarina</taxon>
    </lineage>
</organism>
<proteinExistence type="predicted"/>
<sequence length="98" mass="10552">MTSVAREGGNYGIANQGVFAEDGSGGFIRFGSETDLFNIYDACNFLTGKAYSLIGLTKQEILNGANLNSIITLHGSDSEADQRAISKGINFNGVRWRK</sequence>
<name>A0A554VJW2_9FLAO</name>
<accession>A0A554VJW2</accession>
<protein>
    <submittedName>
        <fullName evidence="1">Uncharacterized protein</fullName>
    </submittedName>
</protein>
<gene>
    <name evidence="1" type="ORF">FOF46_13480</name>
</gene>
<comment type="caution">
    <text evidence="1">The sequence shown here is derived from an EMBL/GenBank/DDBJ whole genome shotgun (WGS) entry which is preliminary data.</text>
</comment>
<dbReference type="AlphaFoldDB" id="A0A554VJW2"/>
<evidence type="ECO:0000313" key="2">
    <source>
        <dbReference type="Proteomes" id="UP000318833"/>
    </source>
</evidence>
<dbReference type="OrthoDB" id="1237194at2"/>